<evidence type="ECO:0000256" key="14">
    <source>
        <dbReference type="SAM" id="Phobius"/>
    </source>
</evidence>
<dbReference type="EMBL" id="CP053069">
    <property type="protein sequence ID" value="QJR13019.1"/>
    <property type="molecule type" value="Genomic_DNA"/>
</dbReference>
<dbReference type="Pfam" id="PF00672">
    <property type="entry name" value="HAMP"/>
    <property type="match status" value="1"/>
</dbReference>
<dbReference type="InterPro" id="IPR008271">
    <property type="entry name" value="Ser/Thr_kinase_AS"/>
</dbReference>
<evidence type="ECO:0000313" key="18">
    <source>
        <dbReference type="Proteomes" id="UP000501534"/>
    </source>
</evidence>
<feature type="transmembrane region" description="Helical" evidence="14">
    <location>
        <begin position="717"/>
        <end position="740"/>
    </location>
</feature>
<dbReference type="PROSITE" id="PS50011">
    <property type="entry name" value="PROTEIN_KINASE_DOM"/>
    <property type="match status" value="1"/>
</dbReference>
<protein>
    <recommendedName>
        <fullName evidence="3">non-specific serine/threonine protein kinase</fullName>
        <ecNumber evidence="3">2.7.11.1</ecNumber>
    </recommendedName>
</protein>
<comment type="subcellular location">
    <subcellularLocation>
        <location evidence="1">Cell membrane</location>
        <topology evidence="1">Multi-pass membrane protein</topology>
    </subcellularLocation>
</comment>
<name>A0A6M4H0I8_9PROT</name>
<dbReference type="CDD" id="cd12912">
    <property type="entry name" value="PDC2_MCP_like"/>
    <property type="match status" value="1"/>
</dbReference>
<evidence type="ECO:0000256" key="1">
    <source>
        <dbReference type="ARBA" id="ARBA00004651"/>
    </source>
</evidence>
<evidence type="ECO:0000256" key="6">
    <source>
        <dbReference type="ARBA" id="ARBA00022692"/>
    </source>
</evidence>
<keyword evidence="11 14" id="KW-0472">Membrane</keyword>
<dbReference type="PROSITE" id="PS00108">
    <property type="entry name" value="PROTEIN_KINASE_ST"/>
    <property type="match status" value="1"/>
</dbReference>
<dbReference type="Pfam" id="PF02743">
    <property type="entry name" value="dCache_1"/>
    <property type="match status" value="1"/>
</dbReference>
<comment type="similarity">
    <text evidence="2">Belongs to the protein kinase superfamily. NEK Ser/Thr protein kinase family. NIMA subfamily.</text>
</comment>
<dbReference type="GO" id="GO:0005524">
    <property type="term" value="F:ATP binding"/>
    <property type="evidence" value="ECO:0007669"/>
    <property type="project" value="UniProtKB-UniRule"/>
</dbReference>
<feature type="region of interest" description="Disordered" evidence="13">
    <location>
        <begin position="48"/>
        <end position="73"/>
    </location>
</feature>
<dbReference type="CDD" id="cd06225">
    <property type="entry name" value="HAMP"/>
    <property type="match status" value="1"/>
</dbReference>
<sequence length="810" mass="89404">MGENPKDSTERTLVDPEMQRRLRAAIGEDDERTLVEPRPVDKTVVQPVDKTRVEPAGEAAANEPRRALPPKPAAQSNVLPIGFRLHEYRIDGILGQGGFGIAYAATDVNLNAKVVIKEYLPEDFAYRTVDNTVSARADDDQGFYQTGLDNFLVEARTLATFRHPHIVRVARFFEAHKTAYMVLEYERGQSLKVWRKKRVNVAEQQIVSLFAPLFDGLAVVHRAGYLHRDIKPDNIYVRDEDGSLVLLDFGAARQTTSQSADTGAVVTPGYGPIEQYAGGGRQGPWTDIYAMGATLFWIVTGKKPIEAPERLQEEDPLPSAEALARGRYSEEFLRAIDWALKVHPKDRPQDMNQFRAALFASAGELGLQDALLASEEEYSQPVKESWVASLRSPRTLKGRFANIGRAITRPASWPIAVKMTLAMVATALLPMVITAYFNLNASLDAISKNELRNLEQLSQSTAGRIAQLIGDSRNLANYLGTDDDFVQFLSKPPTDAGKADLKRKLDGLIKANPDVQLAMVFNTAGDALVSSDPAVMGRNFKFREYFKVAMEGRTFMTGIVVGSVAGAAGVFYSQPVFAPDGKTVIGAVVLRILADPIGRIMTSAQIGNDRVPFLVDEDGVIVMHPNEKVLYSSLAPLPKEAMEEIIADQRFRRPKIETVNQLDLARAIASHKQGNITYNSNIQKREEIAGYAPVPGTSWTVAVSESRDYFAEPLDRLFQNTLLSVLLVGAIFVLLAMLFARSIVKPIEKLTAAAHALKSGDYANANIAVRSNDEVGQLARTFNVMIDVLRQRERERSGRRSALGYDQEES</sequence>
<keyword evidence="10 14" id="KW-1133">Transmembrane helix</keyword>
<keyword evidence="18" id="KW-1185">Reference proteome</keyword>
<dbReference type="SUPFAM" id="SSF103190">
    <property type="entry name" value="Sensory domain-like"/>
    <property type="match status" value="1"/>
</dbReference>
<dbReference type="InterPro" id="IPR011009">
    <property type="entry name" value="Kinase-like_dom_sf"/>
</dbReference>
<gene>
    <name evidence="17" type="primary">pknD_12</name>
    <name evidence="17" type="ORF">DSM104443_04113</name>
</gene>
<dbReference type="InterPro" id="IPR003660">
    <property type="entry name" value="HAMP_dom"/>
</dbReference>
<organism evidence="17 18">
    <name type="scientific">Usitatibacter rugosus</name>
    <dbReference type="NCBI Taxonomy" id="2732067"/>
    <lineage>
        <taxon>Bacteria</taxon>
        <taxon>Pseudomonadati</taxon>
        <taxon>Pseudomonadota</taxon>
        <taxon>Betaproteobacteria</taxon>
        <taxon>Nitrosomonadales</taxon>
        <taxon>Usitatibacteraceae</taxon>
        <taxon>Usitatibacter</taxon>
    </lineage>
</organism>
<dbReference type="GO" id="GO:0004674">
    <property type="term" value="F:protein serine/threonine kinase activity"/>
    <property type="evidence" value="ECO:0007669"/>
    <property type="project" value="UniProtKB-EC"/>
</dbReference>
<dbReference type="CDD" id="cd14014">
    <property type="entry name" value="STKc_PknB_like"/>
    <property type="match status" value="1"/>
</dbReference>
<dbReference type="SMART" id="SM00220">
    <property type="entry name" value="S_TKc"/>
    <property type="match status" value="1"/>
</dbReference>
<keyword evidence="9 12" id="KW-0067">ATP-binding</keyword>
<feature type="binding site" evidence="12">
    <location>
        <position position="117"/>
    </location>
    <ligand>
        <name>ATP</name>
        <dbReference type="ChEBI" id="CHEBI:30616"/>
    </ligand>
</feature>
<evidence type="ECO:0000256" key="12">
    <source>
        <dbReference type="PROSITE-ProRule" id="PRU10141"/>
    </source>
</evidence>
<evidence type="ECO:0000256" key="9">
    <source>
        <dbReference type="ARBA" id="ARBA00022840"/>
    </source>
</evidence>
<feature type="domain" description="HAMP" evidence="16">
    <location>
        <begin position="741"/>
        <end position="794"/>
    </location>
</feature>
<keyword evidence="5 17" id="KW-0808">Transferase</keyword>
<evidence type="ECO:0000256" key="3">
    <source>
        <dbReference type="ARBA" id="ARBA00012513"/>
    </source>
</evidence>
<dbReference type="AlphaFoldDB" id="A0A6M4H0I8"/>
<dbReference type="InterPro" id="IPR050660">
    <property type="entry name" value="NEK_Ser/Thr_kinase"/>
</dbReference>
<dbReference type="Proteomes" id="UP000501534">
    <property type="component" value="Chromosome"/>
</dbReference>
<evidence type="ECO:0000259" key="16">
    <source>
        <dbReference type="PROSITE" id="PS50885"/>
    </source>
</evidence>
<dbReference type="PROSITE" id="PS50885">
    <property type="entry name" value="HAMP"/>
    <property type="match status" value="1"/>
</dbReference>
<keyword evidence="7 12" id="KW-0547">Nucleotide-binding</keyword>
<dbReference type="Pfam" id="PF00069">
    <property type="entry name" value="Pkinase"/>
    <property type="match status" value="1"/>
</dbReference>
<evidence type="ECO:0000256" key="8">
    <source>
        <dbReference type="ARBA" id="ARBA00022777"/>
    </source>
</evidence>
<proteinExistence type="inferred from homology"/>
<dbReference type="PANTHER" id="PTHR43671:SF13">
    <property type="entry name" value="SERINE_THREONINE-PROTEIN KINASE NEK2"/>
    <property type="match status" value="1"/>
</dbReference>
<dbReference type="GO" id="GO:0005886">
    <property type="term" value="C:plasma membrane"/>
    <property type="evidence" value="ECO:0007669"/>
    <property type="project" value="UniProtKB-SubCell"/>
</dbReference>
<evidence type="ECO:0000256" key="5">
    <source>
        <dbReference type="ARBA" id="ARBA00022679"/>
    </source>
</evidence>
<evidence type="ECO:0000256" key="11">
    <source>
        <dbReference type="ARBA" id="ARBA00023136"/>
    </source>
</evidence>
<evidence type="ECO:0000256" key="4">
    <source>
        <dbReference type="ARBA" id="ARBA00022475"/>
    </source>
</evidence>
<evidence type="ECO:0000256" key="2">
    <source>
        <dbReference type="ARBA" id="ARBA00010886"/>
    </source>
</evidence>
<keyword evidence="8 17" id="KW-0418">Kinase</keyword>
<keyword evidence="6 14" id="KW-0812">Transmembrane</keyword>
<dbReference type="SUPFAM" id="SSF158472">
    <property type="entry name" value="HAMP domain-like"/>
    <property type="match status" value="1"/>
</dbReference>
<dbReference type="InterPro" id="IPR033479">
    <property type="entry name" value="dCache_1"/>
</dbReference>
<dbReference type="Gene3D" id="1.10.510.10">
    <property type="entry name" value="Transferase(Phosphotransferase) domain 1"/>
    <property type="match status" value="1"/>
</dbReference>
<dbReference type="EC" id="2.7.11.1" evidence="3"/>
<dbReference type="Gene3D" id="6.10.340.10">
    <property type="match status" value="1"/>
</dbReference>
<evidence type="ECO:0000256" key="10">
    <source>
        <dbReference type="ARBA" id="ARBA00022989"/>
    </source>
</evidence>
<dbReference type="InterPro" id="IPR029151">
    <property type="entry name" value="Sensor-like_sf"/>
</dbReference>
<evidence type="ECO:0000256" key="13">
    <source>
        <dbReference type="SAM" id="MobiDB-lite"/>
    </source>
</evidence>
<evidence type="ECO:0000313" key="17">
    <source>
        <dbReference type="EMBL" id="QJR13019.1"/>
    </source>
</evidence>
<feature type="domain" description="Protein kinase" evidence="15">
    <location>
        <begin position="88"/>
        <end position="359"/>
    </location>
</feature>
<accession>A0A6M4H0I8</accession>
<dbReference type="GO" id="GO:0007165">
    <property type="term" value="P:signal transduction"/>
    <property type="evidence" value="ECO:0007669"/>
    <property type="project" value="InterPro"/>
</dbReference>
<evidence type="ECO:0000259" key="15">
    <source>
        <dbReference type="PROSITE" id="PS50011"/>
    </source>
</evidence>
<dbReference type="RefSeq" id="WP_171095735.1">
    <property type="nucleotide sequence ID" value="NZ_CP053069.1"/>
</dbReference>
<dbReference type="CDD" id="cd12914">
    <property type="entry name" value="PDC1_DGC_like"/>
    <property type="match status" value="1"/>
</dbReference>
<dbReference type="KEGG" id="uru:DSM104443_04113"/>
<dbReference type="Gene3D" id="3.30.200.20">
    <property type="entry name" value="Phosphorylase Kinase, domain 1"/>
    <property type="match status" value="1"/>
</dbReference>
<evidence type="ECO:0000256" key="7">
    <source>
        <dbReference type="ARBA" id="ARBA00022741"/>
    </source>
</evidence>
<dbReference type="SMART" id="SM00304">
    <property type="entry name" value="HAMP"/>
    <property type="match status" value="1"/>
</dbReference>
<keyword evidence="4" id="KW-1003">Cell membrane</keyword>
<dbReference type="PROSITE" id="PS00107">
    <property type="entry name" value="PROTEIN_KINASE_ATP"/>
    <property type="match status" value="1"/>
</dbReference>
<dbReference type="PANTHER" id="PTHR43671">
    <property type="entry name" value="SERINE/THREONINE-PROTEIN KINASE NEK"/>
    <property type="match status" value="1"/>
</dbReference>
<reference evidence="17 18" key="1">
    <citation type="submission" date="2020-04" db="EMBL/GenBank/DDBJ databases">
        <title>Usitatibacter rugosus gen. nov., sp. nov. and Usitatibacter palustris sp. nov., novel members of Usitatibacteraceae fam. nov. within the order Nitrosomonadales isolated from soil.</title>
        <authorList>
            <person name="Huber K.J."/>
            <person name="Neumann-Schaal M."/>
            <person name="Geppert A."/>
            <person name="Luckner M."/>
            <person name="Wanner G."/>
            <person name="Overmann J."/>
        </authorList>
    </citation>
    <scope>NUCLEOTIDE SEQUENCE [LARGE SCALE GENOMIC DNA]</scope>
    <source>
        <strain evidence="17 18">0125_3</strain>
    </source>
</reference>
<dbReference type="InterPro" id="IPR000719">
    <property type="entry name" value="Prot_kinase_dom"/>
</dbReference>
<dbReference type="InterPro" id="IPR017441">
    <property type="entry name" value="Protein_kinase_ATP_BS"/>
</dbReference>
<dbReference type="Gene3D" id="3.30.450.20">
    <property type="entry name" value="PAS domain"/>
    <property type="match status" value="2"/>
</dbReference>
<dbReference type="SUPFAM" id="SSF56112">
    <property type="entry name" value="Protein kinase-like (PK-like)"/>
    <property type="match status" value="1"/>
</dbReference>